<sequence length="128" mass="14539">MTGAIVPEFLIKEEILYELKTHGISPVQSTFAELRRLMRSALQANTVPDIENLGGIDFDKLYDCCVEKLFTLIELVENVEDDQSSSSIPRTKHRLAHLGRYVGNLLMIAKDELSEEKTKSLQNFIEQV</sequence>
<keyword evidence="2" id="KW-1185">Reference proteome</keyword>
<organism evidence="1 2">
    <name type="scientific">Dryococelus australis</name>
    <dbReference type="NCBI Taxonomy" id="614101"/>
    <lineage>
        <taxon>Eukaryota</taxon>
        <taxon>Metazoa</taxon>
        <taxon>Ecdysozoa</taxon>
        <taxon>Arthropoda</taxon>
        <taxon>Hexapoda</taxon>
        <taxon>Insecta</taxon>
        <taxon>Pterygota</taxon>
        <taxon>Neoptera</taxon>
        <taxon>Polyneoptera</taxon>
        <taxon>Phasmatodea</taxon>
        <taxon>Verophasmatodea</taxon>
        <taxon>Anareolatae</taxon>
        <taxon>Phasmatidae</taxon>
        <taxon>Eurycanthinae</taxon>
        <taxon>Dryococelus</taxon>
    </lineage>
</organism>
<accession>A0ABQ9IKH9</accession>
<name>A0ABQ9IKH9_9NEOP</name>
<proteinExistence type="predicted"/>
<evidence type="ECO:0000313" key="1">
    <source>
        <dbReference type="EMBL" id="KAJ8897161.1"/>
    </source>
</evidence>
<evidence type="ECO:0000313" key="2">
    <source>
        <dbReference type="Proteomes" id="UP001159363"/>
    </source>
</evidence>
<dbReference type="Proteomes" id="UP001159363">
    <property type="component" value="Chromosome 1"/>
</dbReference>
<comment type="caution">
    <text evidence="1">The sequence shown here is derived from an EMBL/GenBank/DDBJ whole genome shotgun (WGS) entry which is preliminary data.</text>
</comment>
<gene>
    <name evidence="1" type="ORF">PR048_002507</name>
</gene>
<protein>
    <submittedName>
        <fullName evidence="1">Uncharacterized protein</fullName>
    </submittedName>
</protein>
<dbReference type="EMBL" id="JARBHB010000001">
    <property type="protein sequence ID" value="KAJ8897161.1"/>
    <property type="molecule type" value="Genomic_DNA"/>
</dbReference>
<reference evidence="1 2" key="1">
    <citation type="submission" date="2023-02" db="EMBL/GenBank/DDBJ databases">
        <title>LHISI_Scaffold_Assembly.</title>
        <authorList>
            <person name="Stuart O.P."/>
            <person name="Cleave R."/>
            <person name="Magrath M.J.L."/>
            <person name="Mikheyev A.S."/>
        </authorList>
    </citation>
    <scope>NUCLEOTIDE SEQUENCE [LARGE SCALE GENOMIC DNA]</scope>
    <source>
        <strain evidence="1">Daus_M_001</strain>
        <tissue evidence="1">Leg muscle</tissue>
    </source>
</reference>